<evidence type="ECO:0000259" key="4">
    <source>
        <dbReference type="Pfam" id="PF01872"/>
    </source>
</evidence>
<dbReference type="RefSeq" id="WP_012585500.1">
    <property type="nucleotide sequence ID" value="NC_011662.2"/>
</dbReference>
<sequence>MADELVPDWGWACILQARDADWAGAGTISFTVEGVAIEIAPRGAWRCARALRADTAELLDLFLPWVARPGRLAIAQLGQSLDGRIATASGASHYINCLEARTHLHRLRALVDAVVVGVGTVNADDPQLTVRHVAGRNPVRVVLDPRGRARADARLFQDGAAPTVHLVGEDLAPGTAAVLPGRVARAGLPGAGSGFEPGAVLDWLARAGCRRVLVEGGGHTVSRFVQAGAIERLHLLVAPLLIGSGRAGLVLPPIDTLDEALRPVCRPFRCGSDSLFDLDFDGAGRAAQQR</sequence>
<dbReference type="AlphaFoldDB" id="C4K9I5"/>
<dbReference type="GO" id="GO:0009231">
    <property type="term" value="P:riboflavin biosynthetic process"/>
    <property type="evidence" value="ECO:0007669"/>
    <property type="project" value="InterPro"/>
</dbReference>
<dbReference type="InterPro" id="IPR050765">
    <property type="entry name" value="Riboflavin_Biosynth_HTPR"/>
</dbReference>
<dbReference type="InterPro" id="IPR024072">
    <property type="entry name" value="DHFR-like_dom_sf"/>
</dbReference>
<dbReference type="HOGENOM" id="CLU_036590_4_0_4"/>
<evidence type="ECO:0000313" key="5">
    <source>
        <dbReference type="EMBL" id="ACR01061.1"/>
    </source>
</evidence>
<accession>C4K9I5</accession>
<reference evidence="6" key="1">
    <citation type="submission" date="2009-05" db="EMBL/GenBank/DDBJ databases">
        <title>Complete sequence of chromosome of Thauera sp. MZ1T.</title>
        <authorList>
            <consortium name="US DOE Joint Genome Institute"/>
            <person name="Lucas S."/>
            <person name="Copeland A."/>
            <person name="Lapidus A."/>
            <person name="Glavina del Rio T."/>
            <person name="Dalin E."/>
            <person name="Tice H."/>
            <person name="Bruce D."/>
            <person name="Goodwin L."/>
            <person name="Pitluck S."/>
            <person name="Sims D."/>
            <person name="Brettin T."/>
            <person name="Detter J.C."/>
            <person name="Han C."/>
            <person name="Larimer F."/>
            <person name="Land M."/>
            <person name="Hauser L."/>
            <person name="Kyrpides N."/>
            <person name="Mikhailova N."/>
            <person name="Sayler G.S."/>
        </authorList>
    </citation>
    <scope>NUCLEOTIDE SEQUENCE [LARGE SCALE GENOMIC DNA]</scope>
    <source>
        <strain evidence="6">MZ1T</strain>
    </source>
</reference>
<keyword evidence="2" id="KW-0521">NADP</keyword>
<reference evidence="5 6" key="2">
    <citation type="journal article" date="2012" name="Stand. Genomic Sci.">
        <title>Complete genome sequence of Thauera aminoaromatica strain MZ1T.</title>
        <authorList>
            <person name="Jiang K."/>
            <person name="Sanseverino J."/>
            <person name="Chauhan A."/>
            <person name="Lucas S."/>
            <person name="Copeland A."/>
            <person name="Lapidus A."/>
            <person name="Del Rio T.G."/>
            <person name="Dalin E."/>
            <person name="Tice H."/>
            <person name="Bruce D."/>
            <person name="Goodwin L."/>
            <person name="Pitluck S."/>
            <person name="Sims D."/>
            <person name="Brettin T."/>
            <person name="Detter J.C."/>
            <person name="Han C."/>
            <person name="Chang Y.J."/>
            <person name="Larimer F."/>
            <person name="Land M."/>
            <person name="Hauser L."/>
            <person name="Kyrpides N.C."/>
            <person name="Mikhailova N."/>
            <person name="Moser S."/>
            <person name="Jegier P."/>
            <person name="Close D."/>
            <person name="Debruyn J.M."/>
            <person name="Wang Y."/>
            <person name="Layton A.C."/>
            <person name="Allen M.S."/>
            <person name="Sayler G.S."/>
        </authorList>
    </citation>
    <scope>NUCLEOTIDE SEQUENCE [LARGE SCALE GENOMIC DNA]</scope>
    <source>
        <strain evidence="5 6">MZ1T</strain>
    </source>
</reference>
<organism evidence="5 6">
    <name type="scientific">Thauera aminoaromatica</name>
    <dbReference type="NCBI Taxonomy" id="164330"/>
    <lineage>
        <taxon>Bacteria</taxon>
        <taxon>Pseudomonadati</taxon>
        <taxon>Pseudomonadota</taxon>
        <taxon>Betaproteobacteria</taxon>
        <taxon>Rhodocyclales</taxon>
        <taxon>Zoogloeaceae</taxon>
        <taxon>Thauera</taxon>
    </lineage>
</organism>
<dbReference type="Pfam" id="PF01872">
    <property type="entry name" value="RibD_C"/>
    <property type="match status" value="1"/>
</dbReference>
<dbReference type="PANTHER" id="PTHR38011:SF7">
    <property type="entry name" value="2,5-DIAMINO-6-RIBOSYLAMINO-4(3H)-PYRIMIDINONE 5'-PHOSPHATE REDUCTASE"/>
    <property type="match status" value="1"/>
</dbReference>
<comment type="pathway">
    <text evidence="1">Cofactor biosynthesis; riboflavin biosynthesis.</text>
</comment>
<dbReference type="InterPro" id="IPR002734">
    <property type="entry name" value="RibDG_C"/>
</dbReference>
<evidence type="ECO:0000256" key="1">
    <source>
        <dbReference type="ARBA" id="ARBA00005104"/>
    </source>
</evidence>
<dbReference type="Proteomes" id="UP000002186">
    <property type="component" value="Chromosome"/>
</dbReference>
<protein>
    <submittedName>
        <fullName evidence="5">Bifunctional deaminase-reductase domain protein</fullName>
    </submittedName>
</protein>
<evidence type="ECO:0000313" key="6">
    <source>
        <dbReference type="Proteomes" id="UP000002186"/>
    </source>
</evidence>
<keyword evidence="6" id="KW-1185">Reference proteome</keyword>
<feature type="domain" description="Bacterial bifunctional deaminase-reductase C-terminal" evidence="4">
    <location>
        <begin position="74"/>
        <end position="246"/>
    </location>
</feature>
<gene>
    <name evidence="5" type="ordered locus">Tmz1t_2459</name>
</gene>
<evidence type="ECO:0000256" key="3">
    <source>
        <dbReference type="ARBA" id="ARBA00023002"/>
    </source>
</evidence>
<dbReference type="EMBL" id="CP001281">
    <property type="protein sequence ID" value="ACR01061.1"/>
    <property type="molecule type" value="Genomic_DNA"/>
</dbReference>
<dbReference type="KEGG" id="tmz:Tmz1t_2459"/>
<dbReference type="eggNOG" id="COG1985">
    <property type="taxonomic scope" value="Bacteria"/>
</dbReference>
<dbReference type="GO" id="GO:0008703">
    <property type="term" value="F:5-amino-6-(5-phosphoribosylamino)uracil reductase activity"/>
    <property type="evidence" value="ECO:0007669"/>
    <property type="project" value="InterPro"/>
</dbReference>
<dbReference type="PANTHER" id="PTHR38011">
    <property type="entry name" value="DIHYDROFOLATE REDUCTASE FAMILY PROTEIN (AFU_ORTHOLOGUE AFUA_8G06820)"/>
    <property type="match status" value="1"/>
</dbReference>
<proteinExistence type="predicted"/>
<dbReference type="SUPFAM" id="SSF53597">
    <property type="entry name" value="Dihydrofolate reductase-like"/>
    <property type="match status" value="1"/>
</dbReference>
<keyword evidence="3" id="KW-0560">Oxidoreductase</keyword>
<name>C4K9I5_THASP</name>
<evidence type="ECO:0000256" key="2">
    <source>
        <dbReference type="ARBA" id="ARBA00022857"/>
    </source>
</evidence>
<dbReference type="STRING" id="85643.Tmz1t_2459"/>
<dbReference type="Gene3D" id="3.40.430.10">
    <property type="entry name" value="Dihydrofolate Reductase, subunit A"/>
    <property type="match status" value="1"/>
</dbReference>